<evidence type="ECO:0000256" key="3">
    <source>
        <dbReference type="ARBA" id="ARBA00022741"/>
    </source>
</evidence>
<dbReference type="NCBIfam" id="TIGR00016">
    <property type="entry name" value="ackA"/>
    <property type="match status" value="1"/>
</dbReference>
<dbReference type="PANTHER" id="PTHR21060:SF15">
    <property type="entry name" value="ACETATE KINASE-RELATED"/>
    <property type="match status" value="1"/>
</dbReference>
<dbReference type="InterPro" id="IPR004372">
    <property type="entry name" value="Ac/propionate_kinase"/>
</dbReference>
<keyword evidence="4 6" id="KW-0418">Kinase</keyword>
<keyword evidence="6" id="KW-0963">Cytoplasm</keyword>
<evidence type="ECO:0000256" key="5">
    <source>
        <dbReference type="ARBA" id="ARBA00022840"/>
    </source>
</evidence>
<keyword evidence="2 6" id="KW-0808">Transferase</keyword>
<dbReference type="Pfam" id="PF00871">
    <property type="entry name" value="Acetate_kinase"/>
    <property type="match status" value="1"/>
</dbReference>
<feature type="binding site" evidence="6">
    <location>
        <position position="8"/>
    </location>
    <ligand>
        <name>Mg(2+)</name>
        <dbReference type="ChEBI" id="CHEBI:18420"/>
    </ligand>
</feature>
<organism evidence="8 9">
    <name type="scientific">Gemella haemolysans</name>
    <dbReference type="NCBI Taxonomy" id="1379"/>
    <lineage>
        <taxon>Bacteria</taxon>
        <taxon>Bacillati</taxon>
        <taxon>Bacillota</taxon>
        <taxon>Bacilli</taxon>
        <taxon>Bacillales</taxon>
        <taxon>Gemellaceae</taxon>
        <taxon>Gemella</taxon>
    </lineage>
</organism>
<feature type="binding site" evidence="6">
    <location>
        <begin position="206"/>
        <end position="210"/>
    </location>
    <ligand>
        <name>ATP</name>
        <dbReference type="ChEBI" id="CHEBI:30616"/>
    </ligand>
</feature>
<dbReference type="EMBL" id="LSDC01000076">
    <property type="protein sequence ID" value="KXB59369.1"/>
    <property type="molecule type" value="Genomic_DNA"/>
</dbReference>
<comment type="catalytic activity">
    <reaction evidence="6">
        <text>acetate + ATP = acetyl phosphate + ADP</text>
        <dbReference type="Rhea" id="RHEA:11352"/>
        <dbReference type="ChEBI" id="CHEBI:22191"/>
        <dbReference type="ChEBI" id="CHEBI:30089"/>
        <dbReference type="ChEBI" id="CHEBI:30616"/>
        <dbReference type="ChEBI" id="CHEBI:456216"/>
        <dbReference type="EC" id="2.7.2.1"/>
    </reaction>
</comment>
<dbReference type="UniPathway" id="UPA00340">
    <property type="reaction ID" value="UER00458"/>
</dbReference>
<evidence type="ECO:0000256" key="4">
    <source>
        <dbReference type="ARBA" id="ARBA00022777"/>
    </source>
</evidence>
<dbReference type="PANTHER" id="PTHR21060">
    <property type="entry name" value="ACETATE KINASE"/>
    <property type="match status" value="1"/>
</dbReference>
<keyword evidence="3 6" id="KW-0547">Nucleotide-binding</keyword>
<dbReference type="InterPro" id="IPR043129">
    <property type="entry name" value="ATPase_NBD"/>
</dbReference>
<evidence type="ECO:0000256" key="2">
    <source>
        <dbReference type="ARBA" id="ARBA00022679"/>
    </source>
</evidence>
<comment type="cofactor">
    <cofactor evidence="6">
        <name>Mg(2+)</name>
        <dbReference type="ChEBI" id="CHEBI:18420"/>
    </cofactor>
    <cofactor evidence="6">
        <name>Mn(2+)</name>
        <dbReference type="ChEBI" id="CHEBI:29035"/>
    </cofactor>
    <text evidence="6">Mg(2+). Can also accept Mn(2+).</text>
</comment>
<dbReference type="HAMAP" id="MF_00020">
    <property type="entry name" value="Acetate_kinase"/>
    <property type="match status" value="1"/>
</dbReference>
<keyword evidence="5 6" id="KW-0067">ATP-binding</keyword>
<comment type="function">
    <text evidence="6">Catalyzes the formation of acetyl phosphate from acetate and ATP. Can also catalyze the reverse reaction.</text>
</comment>
<evidence type="ECO:0000256" key="6">
    <source>
        <dbReference type="HAMAP-Rule" id="MF_00020"/>
    </source>
</evidence>
<accession>A0A133ZVB2</accession>
<dbReference type="GO" id="GO:0000287">
    <property type="term" value="F:magnesium ion binding"/>
    <property type="evidence" value="ECO:0007669"/>
    <property type="project" value="UniProtKB-UniRule"/>
</dbReference>
<reference evidence="9" key="1">
    <citation type="submission" date="2016-01" db="EMBL/GenBank/DDBJ databases">
        <authorList>
            <person name="Mitreva M."/>
            <person name="Pepin K.H."/>
            <person name="Mihindukulasuriya K.A."/>
            <person name="Fulton R."/>
            <person name="Fronick C."/>
            <person name="O'Laughlin M."/>
            <person name="Miner T."/>
            <person name="Herter B."/>
            <person name="Rosa B.A."/>
            <person name="Cordes M."/>
            <person name="Tomlinson C."/>
            <person name="Wollam A."/>
            <person name="Palsikar V.B."/>
            <person name="Mardis E.R."/>
            <person name="Wilson R.K."/>
        </authorList>
    </citation>
    <scope>NUCLEOTIDE SEQUENCE [LARGE SCALE GENOMIC DNA]</scope>
    <source>
        <strain evidence="9">DNF01167</strain>
    </source>
</reference>
<keyword evidence="6" id="KW-0460">Magnesium</keyword>
<feature type="active site" description="Proton donor/acceptor" evidence="6">
    <location>
        <position position="146"/>
    </location>
</feature>
<feature type="binding site" evidence="6">
    <location>
        <position position="15"/>
    </location>
    <ligand>
        <name>ATP</name>
        <dbReference type="ChEBI" id="CHEBI:30616"/>
    </ligand>
</feature>
<dbReference type="Proteomes" id="UP000070355">
    <property type="component" value="Unassembled WGS sequence"/>
</dbReference>
<evidence type="ECO:0000313" key="9">
    <source>
        <dbReference type="Proteomes" id="UP000070355"/>
    </source>
</evidence>
<feature type="site" description="Transition state stabilizer" evidence="6">
    <location>
        <position position="178"/>
    </location>
</feature>
<dbReference type="GO" id="GO:0005524">
    <property type="term" value="F:ATP binding"/>
    <property type="evidence" value="ECO:0007669"/>
    <property type="project" value="UniProtKB-KW"/>
</dbReference>
<name>A0A133ZVB2_9BACL</name>
<comment type="similarity">
    <text evidence="1 6 7">Belongs to the acetokinase family.</text>
</comment>
<dbReference type="InterPro" id="IPR000890">
    <property type="entry name" value="Aliphatic_acid_kin_short-chain"/>
</dbReference>
<dbReference type="OrthoDB" id="9802453at2"/>
<dbReference type="RefSeq" id="WP_060914316.1">
    <property type="nucleotide sequence ID" value="NZ_KQ959965.1"/>
</dbReference>
<dbReference type="Gene3D" id="3.30.420.40">
    <property type="match status" value="2"/>
</dbReference>
<gene>
    <name evidence="6" type="primary">ackA</name>
    <name evidence="8" type="ORF">HMPREF3186_01187</name>
</gene>
<dbReference type="PROSITE" id="PS01076">
    <property type="entry name" value="ACETATE_KINASE_2"/>
    <property type="match status" value="1"/>
</dbReference>
<feature type="binding site" evidence="6">
    <location>
        <position position="381"/>
    </location>
    <ligand>
        <name>Mg(2+)</name>
        <dbReference type="ChEBI" id="CHEBI:18420"/>
    </ligand>
</feature>
<dbReference type="GO" id="GO:0008776">
    <property type="term" value="F:acetate kinase activity"/>
    <property type="evidence" value="ECO:0007669"/>
    <property type="project" value="UniProtKB-UniRule"/>
</dbReference>
<dbReference type="EC" id="2.7.2.1" evidence="6"/>
<dbReference type="AlphaFoldDB" id="A0A133ZVB2"/>
<feature type="binding site" evidence="6">
    <location>
        <position position="89"/>
    </location>
    <ligand>
        <name>substrate</name>
    </ligand>
</feature>
<feature type="binding site" evidence="6">
    <location>
        <begin position="281"/>
        <end position="283"/>
    </location>
    <ligand>
        <name>ATP</name>
        <dbReference type="ChEBI" id="CHEBI:30616"/>
    </ligand>
</feature>
<comment type="subcellular location">
    <subcellularLocation>
        <location evidence="6">Cytoplasm</location>
    </subcellularLocation>
</comment>
<dbReference type="GO" id="GO:0005737">
    <property type="term" value="C:cytoplasm"/>
    <property type="evidence" value="ECO:0007669"/>
    <property type="project" value="UniProtKB-SubCell"/>
</dbReference>
<feature type="binding site" evidence="6">
    <location>
        <begin position="328"/>
        <end position="332"/>
    </location>
    <ligand>
        <name>ATP</name>
        <dbReference type="ChEBI" id="CHEBI:30616"/>
    </ligand>
</feature>
<dbReference type="GO" id="GO:0006083">
    <property type="term" value="P:acetate metabolic process"/>
    <property type="evidence" value="ECO:0007669"/>
    <property type="project" value="TreeGrafter"/>
</dbReference>
<dbReference type="STRING" id="1379.HMPREF3186_01187"/>
<dbReference type="PIRSF" id="PIRSF000722">
    <property type="entry name" value="Acetate_prop_kin"/>
    <property type="match status" value="1"/>
</dbReference>
<feature type="site" description="Transition state stabilizer" evidence="6">
    <location>
        <position position="239"/>
    </location>
</feature>
<comment type="subunit">
    <text evidence="6">Homodimer.</text>
</comment>
<dbReference type="PROSITE" id="PS01075">
    <property type="entry name" value="ACETATE_KINASE_1"/>
    <property type="match status" value="1"/>
</dbReference>
<dbReference type="CDD" id="cd24010">
    <property type="entry name" value="ASKHA_NBD_AcK_PK"/>
    <property type="match status" value="1"/>
</dbReference>
<comment type="pathway">
    <text evidence="6">Metabolic intermediate biosynthesis; acetyl-CoA biosynthesis; acetyl-CoA from acetate: step 1/2.</text>
</comment>
<evidence type="ECO:0000313" key="8">
    <source>
        <dbReference type="EMBL" id="KXB59369.1"/>
    </source>
</evidence>
<dbReference type="GO" id="GO:0006085">
    <property type="term" value="P:acetyl-CoA biosynthetic process"/>
    <property type="evidence" value="ECO:0007669"/>
    <property type="project" value="UniProtKB-UniRule"/>
</dbReference>
<keyword evidence="6" id="KW-0479">Metal-binding</keyword>
<proteinExistence type="inferred from homology"/>
<sequence length="394" mass="43258">MTKILAINSGSSSLKFQLFEMPEEKVITKGLVERIGIENSVFTIEFNGEKNKETLDIPNHDVAIEMLLEKLTKLGIVQDVKEIEGVGHRVVHGGEFYDSSVLVTDEELAKVDSIEDLAPLHNPANIKGVRSFQKELPGVPNVLTFDTAFHQSMPKSTYMYAVPREFYEKYGVRKYGAHGTSHRYIGEKVAEILGKDPKELKTISCHIGNGASICAIKNGKSFDTSMGFTPLSGLVMGTRTGDIDPATIPYIAQKTGLSLEEIVRIFNFESGLKGVSALSSDLRDIEDVRDTNSHAAEAVEVYINRIKEYVGAYAAAMNGVDAIVFTAGVGENATWVREEVLEGLTFLGVQIDKEKNNVRGKVAEISTADSKVKAFVIPTDEEVMIARDTYNLSK</sequence>
<evidence type="ECO:0000256" key="7">
    <source>
        <dbReference type="RuleBase" id="RU003835"/>
    </source>
</evidence>
<dbReference type="SUPFAM" id="SSF53067">
    <property type="entry name" value="Actin-like ATPase domain"/>
    <property type="match status" value="2"/>
</dbReference>
<dbReference type="PRINTS" id="PR00471">
    <property type="entry name" value="ACETATEKNASE"/>
</dbReference>
<dbReference type="InterPro" id="IPR023865">
    <property type="entry name" value="Aliphatic_acid_kinase_CS"/>
</dbReference>
<comment type="caution">
    <text evidence="8">The sequence shown here is derived from an EMBL/GenBank/DDBJ whole genome shotgun (WGS) entry which is preliminary data.</text>
</comment>
<protein>
    <recommendedName>
        <fullName evidence="6">Acetate kinase</fullName>
        <ecNumber evidence="6">2.7.2.1</ecNumber>
    </recommendedName>
    <alternativeName>
        <fullName evidence="6">Acetokinase</fullName>
    </alternativeName>
</protein>
<dbReference type="PATRIC" id="fig|1379.3.peg.1167"/>
<evidence type="ECO:0000256" key="1">
    <source>
        <dbReference type="ARBA" id="ARBA00008748"/>
    </source>
</evidence>